<accession>A0A235BRQ0</accession>
<evidence type="ECO:0000313" key="6">
    <source>
        <dbReference type="Proteomes" id="UP000215559"/>
    </source>
</evidence>
<dbReference type="GO" id="GO:0046872">
    <property type="term" value="F:metal ion binding"/>
    <property type="evidence" value="ECO:0007669"/>
    <property type="project" value="UniProtKB-KW"/>
</dbReference>
<name>A0A235BRQ0_UNCW3</name>
<organism evidence="5 6">
    <name type="scientific">candidate division WOR-3 bacterium JGI_Cruoil_03_51_56</name>
    <dbReference type="NCBI Taxonomy" id="1973747"/>
    <lineage>
        <taxon>Bacteria</taxon>
        <taxon>Bacteria division WOR-3</taxon>
    </lineage>
</organism>
<dbReference type="InterPro" id="IPR017900">
    <property type="entry name" value="4Fe4S_Fe_S_CS"/>
</dbReference>
<gene>
    <name evidence="5" type="ORF">CH330_06475</name>
</gene>
<evidence type="ECO:0000313" key="5">
    <source>
        <dbReference type="EMBL" id="OYD15170.1"/>
    </source>
</evidence>
<dbReference type="Gene3D" id="3.30.70.20">
    <property type="match status" value="1"/>
</dbReference>
<dbReference type="PANTHER" id="PTHR43122:SF1">
    <property type="entry name" value="IRON-SULFUR-BINDING PROTEIN"/>
    <property type="match status" value="1"/>
</dbReference>
<protein>
    <recommendedName>
        <fullName evidence="4">4Fe-4S ferredoxin-type domain-containing protein</fullName>
    </recommendedName>
</protein>
<evidence type="ECO:0000256" key="1">
    <source>
        <dbReference type="ARBA" id="ARBA00022723"/>
    </source>
</evidence>
<sequence>MPAVPSAPARSAAPKERVLVRRVTNLNNAVTEALDFLEYDFTNKKVWVKPNLLAPHPPEASVTTDPELIRQVVRQLKSRAAKEIWVADNPGGKLHGDIETYIAPTGVVEASEGCFRNLTKPPEILKLNSRFISQVPVSHIMFEADVILDMPVFKTHALTLLTGAIKNLFGTIPGGQKMHIHTFAKNAVEFAELLIDIFRAIPTPIINIMDALRGMDGQNGPGGGRVLKIGKILAAHNSTAMDAVMALMAGIQPVQIPLLRIAAEHGLGPIQSDQIKIIGDFERIKGFRLPSRLLAGPAAGIVARIYPWFRRQPILKKNLCIRCQLCAKNCPVHAISMNPFPTINRKKCISCYCCAETCPTHAMVVPTHWRGLINNIISR</sequence>
<evidence type="ECO:0000256" key="2">
    <source>
        <dbReference type="ARBA" id="ARBA00023004"/>
    </source>
</evidence>
<feature type="domain" description="4Fe-4S ferredoxin-type" evidence="4">
    <location>
        <begin position="311"/>
        <end position="340"/>
    </location>
</feature>
<comment type="caution">
    <text evidence="5">The sequence shown here is derived from an EMBL/GenBank/DDBJ whole genome shotgun (WGS) entry which is preliminary data.</text>
</comment>
<keyword evidence="2" id="KW-0408">Iron</keyword>
<dbReference type="PROSITE" id="PS00198">
    <property type="entry name" value="4FE4S_FER_1"/>
    <property type="match status" value="2"/>
</dbReference>
<dbReference type="AlphaFoldDB" id="A0A235BRQ0"/>
<dbReference type="GO" id="GO:0051536">
    <property type="term" value="F:iron-sulfur cluster binding"/>
    <property type="evidence" value="ECO:0007669"/>
    <property type="project" value="UniProtKB-KW"/>
</dbReference>
<feature type="domain" description="4Fe-4S ferredoxin-type" evidence="4">
    <location>
        <begin position="341"/>
        <end position="368"/>
    </location>
</feature>
<reference evidence="5 6" key="1">
    <citation type="submission" date="2017-07" db="EMBL/GenBank/DDBJ databases">
        <title>Recovery of genomes from metagenomes via a dereplication, aggregation, and scoring strategy.</title>
        <authorList>
            <person name="Sieber C.M."/>
            <person name="Probst A.J."/>
            <person name="Sharrar A."/>
            <person name="Thomas B.C."/>
            <person name="Hess M."/>
            <person name="Tringe S.G."/>
            <person name="Banfield J.F."/>
        </authorList>
    </citation>
    <scope>NUCLEOTIDE SEQUENCE [LARGE SCALE GENOMIC DNA]</scope>
    <source>
        <strain evidence="5">JGI_Cruoil_03_51_56</strain>
    </source>
</reference>
<evidence type="ECO:0000256" key="3">
    <source>
        <dbReference type="ARBA" id="ARBA00023014"/>
    </source>
</evidence>
<dbReference type="Pfam" id="PF04015">
    <property type="entry name" value="DUF362"/>
    <property type="match status" value="1"/>
</dbReference>
<dbReference type="EMBL" id="NOZP01000119">
    <property type="protein sequence ID" value="OYD15170.1"/>
    <property type="molecule type" value="Genomic_DNA"/>
</dbReference>
<evidence type="ECO:0000259" key="4">
    <source>
        <dbReference type="PROSITE" id="PS51379"/>
    </source>
</evidence>
<proteinExistence type="predicted"/>
<dbReference type="SUPFAM" id="SSF54862">
    <property type="entry name" value="4Fe-4S ferredoxins"/>
    <property type="match status" value="1"/>
</dbReference>
<keyword evidence="3" id="KW-0411">Iron-sulfur</keyword>
<dbReference type="Pfam" id="PF12838">
    <property type="entry name" value="Fer4_7"/>
    <property type="match status" value="1"/>
</dbReference>
<keyword evidence="1" id="KW-0479">Metal-binding</keyword>
<dbReference type="InterPro" id="IPR007160">
    <property type="entry name" value="DUF362"/>
</dbReference>
<dbReference type="InterPro" id="IPR017896">
    <property type="entry name" value="4Fe4S_Fe-S-bd"/>
</dbReference>
<dbReference type="Proteomes" id="UP000215559">
    <property type="component" value="Unassembled WGS sequence"/>
</dbReference>
<dbReference type="PROSITE" id="PS51379">
    <property type="entry name" value="4FE4S_FER_2"/>
    <property type="match status" value="2"/>
</dbReference>
<dbReference type="PANTHER" id="PTHR43122">
    <property type="entry name" value="FERREDOXIN SUBUNIT OF PYRUVATE:FLAVODOXIN OXIDOREDUCTASE-RELATED"/>
    <property type="match status" value="1"/>
</dbReference>